<evidence type="ECO:0000256" key="1">
    <source>
        <dbReference type="SAM" id="Phobius"/>
    </source>
</evidence>
<proteinExistence type="predicted"/>
<accession>A0AAE3GIP9</accession>
<feature type="transmembrane region" description="Helical" evidence="1">
    <location>
        <begin position="262"/>
        <end position="282"/>
    </location>
</feature>
<dbReference type="PANTHER" id="PTHR43685:SF2">
    <property type="entry name" value="GLYCOSYLTRANSFERASE 2-LIKE DOMAIN-CONTAINING PROTEIN"/>
    <property type="match status" value="1"/>
</dbReference>
<feature type="domain" description="Glycosyltransferase 2-like" evidence="2">
    <location>
        <begin position="8"/>
        <end position="119"/>
    </location>
</feature>
<keyword evidence="1" id="KW-0472">Membrane</keyword>
<feature type="transmembrane region" description="Helical" evidence="1">
    <location>
        <begin position="294"/>
        <end position="321"/>
    </location>
</feature>
<evidence type="ECO:0000313" key="3">
    <source>
        <dbReference type="EMBL" id="MCP2166873.1"/>
    </source>
</evidence>
<reference evidence="3" key="1">
    <citation type="submission" date="2022-06" db="EMBL/GenBank/DDBJ databases">
        <title>Genomic Encyclopedia of Archaeal and Bacterial Type Strains, Phase II (KMG-II): from individual species to whole genera.</title>
        <authorList>
            <person name="Goeker M."/>
        </authorList>
    </citation>
    <scope>NUCLEOTIDE SEQUENCE</scope>
    <source>
        <strain evidence="3">DSM 43935</strain>
    </source>
</reference>
<dbReference type="SUPFAM" id="SSF53448">
    <property type="entry name" value="Nucleotide-diphospho-sugar transferases"/>
    <property type="match status" value="1"/>
</dbReference>
<dbReference type="InterPro" id="IPR001173">
    <property type="entry name" value="Glyco_trans_2-like"/>
</dbReference>
<dbReference type="PANTHER" id="PTHR43685">
    <property type="entry name" value="GLYCOSYLTRANSFERASE"/>
    <property type="match status" value="1"/>
</dbReference>
<name>A0AAE3GIP9_9PSEU</name>
<dbReference type="RefSeq" id="WP_253773176.1">
    <property type="nucleotide sequence ID" value="NZ_JAMTCK010000008.1"/>
</dbReference>
<keyword evidence="1" id="KW-1133">Transmembrane helix</keyword>
<dbReference type="InterPro" id="IPR050834">
    <property type="entry name" value="Glycosyltransf_2"/>
</dbReference>
<dbReference type="EMBL" id="JAMTCK010000008">
    <property type="protein sequence ID" value="MCP2166873.1"/>
    <property type="molecule type" value="Genomic_DNA"/>
</dbReference>
<dbReference type="Pfam" id="PF00535">
    <property type="entry name" value="Glycos_transf_2"/>
    <property type="match status" value="1"/>
</dbReference>
<dbReference type="InterPro" id="IPR029044">
    <property type="entry name" value="Nucleotide-diphossugar_trans"/>
</dbReference>
<dbReference type="Gene3D" id="3.90.550.10">
    <property type="entry name" value="Spore Coat Polysaccharide Biosynthesis Protein SpsA, Chain A"/>
    <property type="match status" value="1"/>
</dbReference>
<protein>
    <submittedName>
        <fullName evidence="3">Glycosyltransferase involved in cell wall bisynthesis</fullName>
    </submittedName>
</protein>
<evidence type="ECO:0000313" key="4">
    <source>
        <dbReference type="Proteomes" id="UP001206128"/>
    </source>
</evidence>
<keyword evidence="1" id="KW-0812">Transmembrane</keyword>
<organism evidence="3 4">
    <name type="scientific">Goodfellowiella coeruleoviolacea</name>
    <dbReference type="NCBI Taxonomy" id="334858"/>
    <lineage>
        <taxon>Bacteria</taxon>
        <taxon>Bacillati</taxon>
        <taxon>Actinomycetota</taxon>
        <taxon>Actinomycetes</taxon>
        <taxon>Pseudonocardiales</taxon>
        <taxon>Pseudonocardiaceae</taxon>
        <taxon>Goodfellowiella</taxon>
    </lineage>
</organism>
<dbReference type="AlphaFoldDB" id="A0AAE3GIP9"/>
<keyword evidence="4" id="KW-1185">Reference proteome</keyword>
<comment type="caution">
    <text evidence="3">The sequence shown here is derived from an EMBL/GenBank/DDBJ whole genome shotgun (WGS) entry which is preliminary data.</text>
</comment>
<evidence type="ECO:0000259" key="2">
    <source>
        <dbReference type="Pfam" id="PF00535"/>
    </source>
</evidence>
<dbReference type="CDD" id="cd00761">
    <property type="entry name" value="Glyco_tranf_GTA_type"/>
    <property type="match status" value="1"/>
</dbReference>
<dbReference type="Proteomes" id="UP001206128">
    <property type="component" value="Unassembled WGS sequence"/>
</dbReference>
<gene>
    <name evidence="3" type="ORF">LX83_003745</name>
</gene>
<sequence>MSERPLVSVIIPNYNYAKTLGACLRAVFAQTHQPLEVIVVDDGSTDASAEIAAGFPCRLVRTANAGVSAARNLGARLASGEILFFLDSDVELRPDAVATAVDLLEQDPNLGSVCGIYDWVPLVDDGPVERYKVMQGHYWRLRCAGEVRAAFFSLGALRRSVYERVGPLDEHLRYTEDVEYGARLSTMSRILLSPRVVGRHDDDDRLSVLLRKQFVRSVPLVALFADRGPRRPQLGDTAYRPAAVAATGLALAGLPLALLTPWALVLLPLGLAGVAGAERAMLRFVRRTAGSRRFTLVFFALHVLMNATTGFAAGVGALRWLTSRRFRRFYHQGTAAQAEAANA</sequence>